<accession>A0A6J6J7W5</accession>
<reference evidence="1" key="1">
    <citation type="submission" date="2020-05" db="EMBL/GenBank/DDBJ databases">
        <authorList>
            <person name="Chiriac C."/>
            <person name="Salcher M."/>
            <person name="Ghai R."/>
            <person name="Kavagutti S V."/>
        </authorList>
    </citation>
    <scope>NUCLEOTIDE SEQUENCE</scope>
</reference>
<dbReference type="AlphaFoldDB" id="A0A6J6J7W5"/>
<protein>
    <submittedName>
        <fullName evidence="1">Unannotated protein</fullName>
    </submittedName>
</protein>
<gene>
    <name evidence="1" type="ORF">UFOPK1961_00887</name>
</gene>
<sequence>MSDTESMRKSRISWDSLSHSSSVSFLTSLGAEIFDNNMAV</sequence>
<name>A0A6J6J7W5_9ZZZZ</name>
<proteinExistence type="predicted"/>
<dbReference type="EMBL" id="CAEZVJ010000102">
    <property type="protein sequence ID" value="CAB4632976.1"/>
    <property type="molecule type" value="Genomic_DNA"/>
</dbReference>
<organism evidence="1">
    <name type="scientific">freshwater metagenome</name>
    <dbReference type="NCBI Taxonomy" id="449393"/>
    <lineage>
        <taxon>unclassified sequences</taxon>
        <taxon>metagenomes</taxon>
        <taxon>ecological metagenomes</taxon>
    </lineage>
</organism>
<evidence type="ECO:0000313" key="1">
    <source>
        <dbReference type="EMBL" id="CAB4632976.1"/>
    </source>
</evidence>